<keyword evidence="7" id="KW-0441">Lipid A biosynthesis</keyword>
<evidence type="ECO:0000256" key="3">
    <source>
        <dbReference type="ARBA" id="ARBA00013167"/>
    </source>
</evidence>
<dbReference type="CDD" id="cd01288">
    <property type="entry name" value="FabZ"/>
    <property type="match status" value="1"/>
</dbReference>
<comment type="subcellular location">
    <subcellularLocation>
        <location evidence="1">Cytoplasm</location>
    </subcellularLocation>
</comment>
<dbReference type="GO" id="GO:0009245">
    <property type="term" value="P:lipid A biosynthetic process"/>
    <property type="evidence" value="ECO:0007669"/>
    <property type="project" value="UniProtKB-KW"/>
</dbReference>
<evidence type="ECO:0000256" key="11">
    <source>
        <dbReference type="ARBA" id="ARBA00029890"/>
    </source>
</evidence>
<evidence type="ECO:0000256" key="8">
    <source>
        <dbReference type="ARBA" id="ARBA00023098"/>
    </source>
</evidence>
<evidence type="ECO:0000313" key="14">
    <source>
        <dbReference type="Proteomes" id="UP000315782"/>
    </source>
</evidence>
<dbReference type="InterPro" id="IPR029069">
    <property type="entry name" value="HotDog_dom_sf"/>
</dbReference>
<comment type="similarity">
    <text evidence="2">Belongs to the thioester dehydratase family. FabZ subfamily.</text>
</comment>
<dbReference type="PANTHER" id="PTHR30272:SF1">
    <property type="entry name" value="3-HYDROXYACYL-[ACYL-CARRIER-PROTEIN] DEHYDRATASE"/>
    <property type="match status" value="1"/>
</dbReference>
<dbReference type="InterPro" id="IPR010084">
    <property type="entry name" value="FabZ"/>
</dbReference>
<evidence type="ECO:0000256" key="6">
    <source>
        <dbReference type="ARBA" id="ARBA00022516"/>
    </source>
</evidence>
<comment type="function">
    <text evidence="10">Involved in unsaturated fatty acids biosynthesis. Catalyzes the dehydration of short chain beta-hydroxyacyl-ACPs and long chain saturated and unsaturated beta-hydroxyacyl-ACPs.</text>
</comment>
<evidence type="ECO:0000313" key="13">
    <source>
        <dbReference type="EMBL" id="RZO21431.1"/>
    </source>
</evidence>
<evidence type="ECO:0000256" key="12">
    <source>
        <dbReference type="ARBA" id="ARBA00032213"/>
    </source>
</evidence>
<evidence type="ECO:0000256" key="10">
    <source>
        <dbReference type="ARBA" id="ARBA00025049"/>
    </source>
</evidence>
<evidence type="ECO:0000256" key="4">
    <source>
        <dbReference type="ARBA" id="ARBA00017176"/>
    </source>
</evidence>
<proteinExistence type="inferred from homology"/>
<organism evidence="13 14">
    <name type="scientific">SAR86 cluster bacterium</name>
    <dbReference type="NCBI Taxonomy" id="2030880"/>
    <lineage>
        <taxon>Bacteria</taxon>
        <taxon>Pseudomonadati</taxon>
        <taxon>Pseudomonadota</taxon>
        <taxon>Gammaproteobacteria</taxon>
        <taxon>SAR86 cluster</taxon>
    </lineage>
</organism>
<protein>
    <recommendedName>
        <fullName evidence="4">3-hydroxyacyl-[acyl-carrier-protein] dehydratase FabZ</fullName>
        <ecNumber evidence="3">4.2.1.59</ecNumber>
    </recommendedName>
    <alternativeName>
        <fullName evidence="11">(3R)-hydroxymyristoyl-[acyl-carrier-protein] dehydratase</fullName>
    </alternativeName>
    <alternativeName>
        <fullName evidence="12">Beta-hydroxyacyl-ACP dehydratase</fullName>
    </alternativeName>
</protein>
<dbReference type="Pfam" id="PF07977">
    <property type="entry name" value="FabA"/>
    <property type="match status" value="1"/>
</dbReference>
<keyword evidence="9 13" id="KW-0456">Lyase</keyword>
<sequence length="146" mass="16464">MLVTNEEITKFLPHREPFLFIDKIVEIELGKSIHCIKNNKPSEDFFRGHFPNNPVMPGVIILEALAQASGILGFKTMNKTPEEGSIYVFAGVDKVRFRKRVGPTETVHLFSEVVNEKKGIWKFETKAEVEDGLVCTATILCADRKS</sequence>
<dbReference type="EMBL" id="SHBI01000004">
    <property type="protein sequence ID" value="RZO21431.1"/>
    <property type="molecule type" value="Genomic_DNA"/>
</dbReference>
<evidence type="ECO:0000256" key="1">
    <source>
        <dbReference type="ARBA" id="ARBA00004496"/>
    </source>
</evidence>
<dbReference type="AlphaFoldDB" id="A0A520MJS8"/>
<dbReference type="GO" id="GO:0005737">
    <property type="term" value="C:cytoplasm"/>
    <property type="evidence" value="ECO:0007669"/>
    <property type="project" value="UniProtKB-SubCell"/>
</dbReference>
<dbReference type="GO" id="GO:0006633">
    <property type="term" value="P:fatty acid biosynthetic process"/>
    <property type="evidence" value="ECO:0007669"/>
    <property type="project" value="InterPro"/>
</dbReference>
<evidence type="ECO:0000256" key="9">
    <source>
        <dbReference type="ARBA" id="ARBA00023239"/>
    </source>
</evidence>
<dbReference type="NCBIfam" id="NF000582">
    <property type="entry name" value="PRK00006.1"/>
    <property type="match status" value="1"/>
</dbReference>
<evidence type="ECO:0000256" key="5">
    <source>
        <dbReference type="ARBA" id="ARBA00022490"/>
    </source>
</evidence>
<dbReference type="NCBIfam" id="TIGR01750">
    <property type="entry name" value="fabZ"/>
    <property type="match status" value="1"/>
</dbReference>
<evidence type="ECO:0000256" key="2">
    <source>
        <dbReference type="ARBA" id="ARBA00009174"/>
    </source>
</evidence>
<dbReference type="Proteomes" id="UP000315782">
    <property type="component" value="Unassembled WGS sequence"/>
</dbReference>
<accession>A0A520MJS8</accession>
<keyword evidence="8" id="KW-0443">Lipid metabolism</keyword>
<dbReference type="GO" id="GO:0019171">
    <property type="term" value="F:(3R)-hydroxyacyl-[acyl-carrier-protein] dehydratase activity"/>
    <property type="evidence" value="ECO:0007669"/>
    <property type="project" value="UniProtKB-EC"/>
</dbReference>
<dbReference type="EC" id="4.2.1.59" evidence="3"/>
<keyword evidence="6" id="KW-0444">Lipid biosynthesis</keyword>
<dbReference type="GO" id="GO:0016020">
    <property type="term" value="C:membrane"/>
    <property type="evidence" value="ECO:0007669"/>
    <property type="project" value="GOC"/>
</dbReference>
<comment type="caution">
    <text evidence="13">The sequence shown here is derived from an EMBL/GenBank/DDBJ whole genome shotgun (WGS) entry which is preliminary data.</text>
</comment>
<dbReference type="SUPFAM" id="SSF54637">
    <property type="entry name" value="Thioesterase/thiol ester dehydrase-isomerase"/>
    <property type="match status" value="1"/>
</dbReference>
<keyword evidence="5" id="KW-0963">Cytoplasm</keyword>
<dbReference type="PANTHER" id="PTHR30272">
    <property type="entry name" value="3-HYDROXYACYL-[ACYL-CARRIER-PROTEIN] DEHYDRATASE"/>
    <property type="match status" value="1"/>
</dbReference>
<dbReference type="FunFam" id="3.10.129.10:FF:000001">
    <property type="entry name" value="3-hydroxyacyl-[acyl-carrier-protein] dehydratase FabZ"/>
    <property type="match status" value="1"/>
</dbReference>
<evidence type="ECO:0000256" key="7">
    <source>
        <dbReference type="ARBA" id="ARBA00022556"/>
    </source>
</evidence>
<gene>
    <name evidence="13" type="primary">fabZ</name>
    <name evidence="13" type="ORF">EVA96_01520</name>
</gene>
<name>A0A520MJS8_9GAMM</name>
<dbReference type="InterPro" id="IPR013114">
    <property type="entry name" value="FabA_FabZ"/>
</dbReference>
<reference evidence="13 14" key="1">
    <citation type="submission" date="2019-02" db="EMBL/GenBank/DDBJ databases">
        <title>Prokaryotic population dynamics and viral predation in marine succession experiment using metagenomics: the confinement effect.</title>
        <authorList>
            <person name="Haro-Moreno J.M."/>
            <person name="Rodriguez-Valera F."/>
            <person name="Lopez-Perez M."/>
        </authorList>
    </citation>
    <scope>NUCLEOTIDE SEQUENCE [LARGE SCALE GENOMIC DNA]</scope>
    <source>
        <strain evidence="13">MED-G163</strain>
    </source>
</reference>
<dbReference type="Gene3D" id="3.10.129.10">
    <property type="entry name" value="Hotdog Thioesterase"/>
    <property type="match status" value="1"/>
</dbReference>